<dbReference type="PANTHER" id="PTHR24252:SF7">
    <property type="entry name" value="HYALIN"/>
    <property type="match status" value="1"/>
</dbReference>
<gene>
    <name evidence="4" type="ORF">LOTGIDRAFT_68977</name>
</gene>
<evidence type="ECO:0000256" key="2">
    <source>
        <dbReference type="ARBA" id="ARBA00024195"/>
    </source>
</evidence>
<dbReference type="PROSITE" id="PS50240">
    <property type="entry name" value="TRYPSIN_DOM"/>
    <property type="match status" value="1"/>
</dbReference>
<feature type="non-terminal residue" evidence="4">
    <location>
        <position position="1"/>
    </location>
</feature>
<accession>V3ZDN5</accession>
<dbReference type="InterPro" id="IPR033116">
    <property type="entry name" value="TRYPSIN_SER"/>
</dbReference>
<dbReference type="SMART" id="SM00020">
    <property type="entry name" value="Tryp_SPc"/>
    <property type="match status" value="1"/>
</dbReference>
<feature type="domain" description="Peptidase S1" evidence="3">
    <location>
        <begin position="1"/>
        <end position="93"/>
    </location>
</feature>
<dbReference type="Pfam" id="PF00089">
    <property type="entry name" value="Trypsin"/>
    <property type="match status" value="1"/>
</dbReference>
<evidence type="ECO:0000313" key="4">
    <source>
        <dbReference type="EMBL" id="ESO89233.1"/>
    </source>
</evidence>
<evidence type="ECO:0000259" key="3">
    <source>
        <dbReference type="PROSITE" id="PS50240"/>
    </source>
</evidence>
<dbReference type="GO" id="GO:0006508">
    <property type="term" value="P:proteolysis"/>
    <property type="evidence" value="ECO:0007669"/>
    <property type="project" value="InterPro"/>
</dbReference>
<dbReference type="InterPro" id="IPR009003">
    <property type="entry name" value="Peptidase_S1_PA"/>
</dbReference>
<keyword evidence="5" id="KW-1185">Reference proteome</keyword>
<dbReference type="CTD" id="20251895"/>
<organism evidence="4 5">
    <name type="scientific">Lottia gigantea</name>
    <name type="common">Giant owl limpet</name>
    <dbReference type="NCBI Taxonomy" id="225164"/>
    <lineage>
        <taxon>Eukaryota</taxon>
        <taxon>Metazoa</taxon>
        <taxon>Spiralia</taxon>
        <taxon>Lophotrochozoa</taxon>
        <taxon>Mollusca</taxon>
        <taxon>Gastropoda</taxon>
        <taxon>Patellogastropoda</taxon>
        <taxon>Lottioidea</taxon>
        <taxon>Lottiidae</taxon>
        <taxon>Lottia</taxon>
    </lineage>
</organism>
<reference evidence="4 5" key="1">
    <citation type="journal article" date="2013" name="Nature">
        <title>Insights into bilaterian evolution from three spiralian genomes.</title>
        <authorList>
            <person name="Simakov O."/>
            <person name="Marletaz F."/>
            <person name="Cho S.J."/>
            <person name="Edsinger-Gonzales E."/>
            <person name="Havlak P."/>
            <person name="Hellsten U."/>
            <person name="Kuo D.H."/>
            <person name="Larsson T."/>
            <person name="Lv J."/>
            <person name="Arendt D."/>
            <person name="Savage R."/>
            <person name="Osoegawa K."/>
            <person name="de Jong P."/>
            <person name="Grimwood J."/>
            <person name="Chapman J.A."/>
            <person name="Shapiro H."/>
            <person name="Aerts A."/>
            <person name="Otillar R.P."/>
            <person name="Terry A.Y."/>
            <person name="Boore J.L."/>
            <person name="Grigoriev I.V."/>
            <person name="Lindberg D.R."/>
            <person name="Seaver E.C."/>
            <person name="Weisblat D.A."/>
            <person name="Putnam N.H."/>
            <person name="Rokhsar D.S."/>
        </authorList>
    </citation>
    <scope>NUCLEOTIDE SEQUENCE [LARGE SCALE GENOMIC DNA]</scope>
</reference>
<dbReference type="GeneID" id="20251895"/>
<dbReference type="OrthoDB" id="546450at2759"/>
<dbReference type="Gene3D" id="2.40.10.10">
    <property type="entry name" value="Trypsin-like serine proteases"/>
    <property type="match status" value="1"/>
</dbReference>
<comment type="similarity">
    <text evidence="2">Belongs to the peptidase S1 family. CLIP subfamily.</text>
</comment>
<dbReference type="EMBL" id="KB202619">
    <property type="protein sequence ID" value="ESO89233.1"/>
    <property type="molecule type" value="Genomic_DNA"/>
</dbReference>
<evidence type="ECO:0000256" key="1">
    <source>
        <dbReference type="ARBA" id="ARBA00023157"/>
    </source>
</evidence>
<keyword evidence="1" id="KW-1015">Disulfide bond</keyword>
<dbReference type="KEGG" id="lgi:LOTGIDRAFT_68977"/>
<dbReference type="STRING" id="225164.V3ZDN5"/>
<dbReference type="AlphaFoldDB" id="V3ZDN5"/>
<dbReference type="InterPro" id="IPR001254">
    <property type="entry name" value="Trypsin_dom"/>
</dbReference>
<dbReference type="RefSeq" id="XP_009059935.1">
    <property type="nucleotide sequence ID" value="XM_009061687.1"/>
</dbReference>
<proteinExistence type="inferred from homology"/>
<dbReference type="Proteomes" id="UP000030746">
    <property type="component" value="Unassembled WGS sequence"/>
</dbReference>
<sequence length="93" mass="9962">PDILRAAVVPLLPNAECDSLYIGDITSRMLCAGYIEGGIDTCQGDSGGPLVCNINNKYTLMGVTSFGNGCAKPYIPGVYTRVSSFIEWINEKI</sequence>
<dbReference type="FunFam" id="2.40.10.10:FF:000002">
    <property type="entry name" value="Transmembrane protease serine"/>
    <property type="match status" value="1"/>
</dbReference>
<dbReference type="CDD" id="cd00190">
    <property type="entry name" value="Tryp_SPc"/>
    <property type="match status" value="1"/>
</dbReference>
<dbReference type="OMA" id="MEICAGR"/>
<evidence type="ECO:0000313" key="5">
    <source>
        <dbReference type="Proteomes" id="UP000030746"/>
    </source>
</evidence>
<protein>
    <recommendedName>
        <fullName evidence="3">Peptidase S1 domain-containing protein</fullName>
    </recommendedName>
</protein>
<name>V3ZDN5_LOTGI</name>
<dbReference type="GO" id="GO:0004252">
    <property type="term" value="F:serine-type endopeptidase activity"/>
    <property type="evidence" value="ECO:0007669"/>
    <property type="project" value="InterPro"/>
</dbReference>
<dbReference type="InterPro" id="IPR043504">
    <property type="entry name" value="Peptidase_S1_PA_chymotrypsin"/>
</dbReference>
<feature type="non-terminal residue" evidence="4">
    <location>
        <position position="93"/>
    </location>
</feature>
<dbReference type="PROSITE" id="PS00135">
    <property type="entry name" value="TRYPSIN_SER"/>
    <property type="match status" value="1"/>
</dbReference>
<dbReference type="HOGENOM" id="CLU_006842_13_2_1"/>
<dbReference type="SUPFAM" id="SSF50494">
    <property type="entry name" value="Trypsin-like serine proteases"/>
    <property type="match status" value="1"/>
</dbReference>
<dbReference type="PANTHER" id="PTHR24252">
    <property type="entry name" value="ACROSIN-RELATED"/>
    <property type="match status" value="1"/>
</dbReference>